<feature type="domain" description="FHA" evidence="1">
    <location>
        <begin position="19"/>
        <end position="68"/>
    </location>
</feature>
<reference evidence="2 3" key="1">
    <citation type="submission" date="2019-10" db="EMBL/GenBank/DDBJ databases">
        <title>Taxonomy of Antarctic Massilia spp.: description of Massilia rubra sp. nov., Massilia aquatica sp. nov., Massilia mucilaginosa sp. nov., Massilia frigida sp. nov. isolated from streams, lakes and regoliths.</title>
        <authorList>
            <person name="Holochova P."/>
            <person name="Sedlacek I."/>
            <person name="Kralova S."/>
            <person name="Maslanova I."/>
            <person name="Busse H.-J."/>
            <person name="Stankova E."/>
            <person name="Vrbovska V."/>
            <person name="Kovarovic V."/>
            <person name="Bartak M."/>
            <person name="Svec P."/>
            <person name="Pantucek R."/>
        </authorList>
    </citation>
    <scope>NUCLEOTIDE SEQUENCE [LARGE SCALE GENOMIC DNA]</scope>
    <source>
        <strain evidence="2 3">CCM 8733</strain>
    </source>
</reference>
<dbReference type="InterPro" id="IPR008984">
    <property type="entry name" value="SMAD_FHA_dom_sf"/>
</dbReference>
<evidence type="ECO:0000313" key="3">
    <source>
        <dbReference type="Proteomes" id="UP000609726"/>
    </source>
</evidence>
<evidence type="ECO:0000313" key="2">
    <source>
        <dbReference type="EMBL" id="NHZ89915.1"/>
    </source>
</evidence>
<sequence>MAALRNRDTRQVIYLRSAHVFGRNPDKADSVLFNLDASQIHASIRWDGHAWLVIDHSRNGTFIDDQRIGGEAALETGRTLRFALGDAAGWEVVALDPPCAMLLPPRADMQALTLQRFHLLPDDLAPESTVALSPDGQWLWEDTAGSNVLRDGAPVRIGADVWTFAALSQIAPTSDLAQMGAGAGAPVLFNFTVSQNEEHISLTIAEAGRRADLGERTHHYSLLTLARLRLDDAARGTDATSQGWVEVGRLARMLGLDAQHLNIQIFRVRSQIARAFPDGANLSNVIERRRGEVRFGAFGFQIVRGAQLEGTFTPDATPPSAFSQTRAAMQAQC</sequence>
<dbReference type="Pfam" id="PF00498">
    <property type="entry name" value="FHA"/>
    <property type="match status" value="1"/>
</dbReference>
<dbReference type="Proteomes" id="UP000609726">
    <property type="component" value="Unassembled WGS sequence"/>
</dbReference>
<dbReference type="RefSeq" id="WP_166875273.1">
    <property type="nucleotide sequence ID" value="NZ_WHJH01000012.1"/>
</dbReference>
<accession>A0ABX0NT44</accession>
<comment type="caution">
    <text evidence="2">The sequence shown here is derived from an EMBL/GenBank/DDBJ whole genome shotgun (WGS) entry which is preliminary data.</text>
</comment>
<dbReference type="SUPFAM" id="SSF49879">
    <property type="entry name" value="SMAD/FHA domain"/>
    <property type="match status" value="1"/>
</dbReference>
<keyword evidence="3" id="KW-1185">Reference proteome</keyword>
<evidence type="ECO:0000259" key="1">
    <source>
        <dbReference type="PROSITE" id="PS50006"/>
    </source>
</evidence>
<organism evidence="2 3">
    <name type="scientific">Massilia mucilaginosa</name>
    <dbReference type="NCBI Taxonomy" id="2609282"/>
    <lineage>
        <taxon>Bacteria</taxon>
        <taxon>Pseudomonadati</taxon>
        <taxon>Pseudomonadota</taxon>
        <taxon>Betaproteobacteria</taxon>
        <taxon>Burkholderiales</taxon>
        <taxon>Oxalobacteraceae</taxon>
        <taxon>Telluria group</taxon>
        <taxon>Massilia</taxon>
    </lineage>
</organism>
<gene>
    <name evidence="2" type="ORF">F2P45_12955</name>
</gene>
<protein>
    <submittedName>
        <fullName evidence="2">FHA domain-containing protein</fullName>
    </submittedName>
</protein>
<name>A0ABX0NT44_9BURK</name>
<dbReference type="PROSITE" id="PS50006">
    <property type="entry name" value="FHA_DOMAIN"/>
    <property type="match status" value="1"/>
</dbReference>
<dbReference type="CDD" id="cd00060">
    <property type="entry name" value="FHA"/>
    <property type="match status" value="1"/>
</dbReference>
<proteinExistence type="predicted"/>
<dbReference type="EMBL" id="WHJH01000012">
    <property type="protein sequence ID" value="NHZ89915.1"/>
    <property type="molecule type" value="Genomic_DNA"/>
</dbReference>
<dbReference type="SMART" id="SM00240">
    <property type="entry name" value="FHA"/>
    <property type="match status" value="1"/>
</dbReference>
<dbReference type="Gene3D" id="2.60.200.20">
    <property type="match status" value="1"/>
</dbReference>
<dbReference type="InterPro" id="IPR000253">
    <property type="entry name" value="FHA_dom"/>
</dbReference>